<evidence type="ECO:0000256" key="5">
    <source>
        <dbReference type="HAMAP-Rule" id="MF_00223"/>
    </source>
</evidence>
<evidence type="ECO:0000259" key="6">
    <source>
        <dbReference type="Pfam" id="PF01227"/>
    </source>
</evidence>
<accession>A0A9E2BF34</accession>
<dbReference type="InterPro" id="IPR043134">
    <property type="entry name" value="GTP-CH-I_N"/>
</dbReference>
<evidence type="ECO:0000313" key="8">
    <source>
        <dbReference type="Proteomes" id="UP000811545"/>
    </source>
</evidence>
<dbReference type="NCBIfam" id="TIGR00063">
    <property type="entry name" value="folE"/>
    <property type="match status" value="1"/>
</dbReference>
<dbReference type="GO" id="GO:0006729">
    <property type="term" value="P:tetrahydrobiopterin biosynthetic process"/>
    <property type="evidence" value="ECO:0007669"/>
    <property type="project" value="TreeGrafter"/>
</dbReference>
<comment type="subunit">
    <text evidence="5">Homopolymer.</text>
</comment>
<sequence length="188" mass="21363">MDQDKIRQAVLMIIEAIGEDPLREGIKDTPERVAGMYAEVFRGLEEDPRKYLQVQFGEAHDEMILLKDISFYSMCEHHLLPFMGRAHVAYIPQEGRVVGLSGLAQVVDCMARRPQMQERLTSQVADVLMECLQPRGVAVVVEAEHLCMSMRGIKKPGTITITSAVRGIFRRDARTRGEFFSLIKGWER</sequence>
<reference evidence="7 8" key="1">
    <citation type="journal article" date="2021" name="bioRxiv">
        <title>Unique metabolic strategies in Hadean analogues reveal hints for primordial physiology.</title>
        <authorList>
            <person name="Nobu M.K."/>
            <person name="Nakai R."/>
            <person name="Tamazawa S."/>
            <person name="Mori H."/>
            <person name="Toyoda A."/>
            <person name="Ijiri A."/>
            <person name="Suzuki S."/>
            <person name="Kurokawa K."/>
            <person name="Kamagata Y."/>
            <person name="Tamaki H."/>
        </authorList>
    </citation>
    <scope>NUCLEOTIDE SEQUENCE [LARGE SCALE GENOMIC DNA]</scope>
    <source>
        <strain evidence="7">BS525</strain>
    </source>
</reference>
<proteinExistence type="inferred from homology"/>
<feature type="binding site" evidence="5">
    <location>
        <position position="75"/>
    </location>
    <ligand>
        <name>Zn(2+)</name>
        <dbReference type="ChEBI" id="CHEBI:29105"/>
    </ligand>
</feature>
<dbReference type="NCBIfam" id="NF006826">
    <property type="entry name" value="PRK09347.1-3"/>
    <property type="match status" value="1"/>
</dbReference>
<comment type="similarity">
    <text evidence="5">Belongs to the GTP cyclohydrolase I family.</text>
</comment>
<feature type="binding site" evidence="5">
    <location>
        <position position="147"/>
    </location>
    <ligand>
        <name>Zn(2+)</name>
        <dbReference type="ChEBI" id="CHEBI:29105"/>
    </ligand>
</feature>
<dbReference type="AlphaFoldDB" id="A0A9E2BF34"/>
<dbReference type="Gene3D" id="1.10.286.10">
    <property type="match status" value="1"/>
</dbReference>
<dbReference type="GO" id="GO:0008270">
    <property type="term" value="F:zinc ion binding"/>
    <property type="evidence" value="ECO:0007669"/>
    <property type="project" value="UniProtKB-UniRule"/>
</dbReference>
<organism evidence="7 8">
    <name type="scientific">Psychracetigena formicireducens</name>
    <dbReference type="NCBI Taxonomy" id="2986056"/>
    <lineage>
        <taxon>Bacteria</taxon>
        <taxon>Bacillati</taxon>
        <taxon>Candidatus Lithacetigenota</taxon>
        <taxon>Candidatus Psychracetigena</taxon>
    </lineage>
</organism>
<dbReference type="GO" id="GO:0005737">
    <property type="term" value="C:cytoplasm"/>
    <property type="evidence" value="ECO:0007669"/>
    <property type="project" value="TreeGrafter"/>
</dbReference>
<feature type="domain" description="GTP cyclohydrolase I" evidence="6">
    <location>
        <begin position="6"/>
        <end position="183"/>
    </location>
</feature>
<dbReference type="PANTHER" id="PTHR11109">
    <property type="entry name" value="GTP CYCLOHYDROLASE I"/>
    <property type="match status" value="1"/>
</dbReference>
<protein>
    <recommendedName>
        <fullName evidence="5">GTP cyclohydrolase 1</fullName>
        <ecNumber evidence="5">3.5.4.16</ecNumber>
    </recommendedName>
    <alternativeName>
        <fullName evidence="5">GTP cyclohydrolase I</fullName>
        <shortName evidence="5">GTP-CH-I</shortName>
    </alternativeName>
</protein>
<comment type="pathway">
    <text evidence="2 5">Cofactor biosynthesis; 7,8-dihydroneopterin triphosphate biosynthesis; 7,8-dihydroneopterin triphosphate from GTP: step 1/1.</text>
</comment>
<dbReference type="PANTHER" id="PTHR11109:SF7">
    <property type="entry name" value="GTP CYCLOHYDROLASE 1"/>
    <property type="match status" value="1"/>
</dbReference>
<keyword evidence="5" id="KW-0862">Zinc</keyword>
<dbReference type="GO" id="GO:0003934">
    <property type="term" value="F:GTP cyclohydrolase I activity"/>
    <property type="evidence" value="ECO:0007669"/>
    <property type="project" value="UniProtKB-UniRule"/>
</dbReference>
<dbReference type="PROSITE" id="PS00860">
    <property type="entry name" value="GTP_CYCLOHYDROL_1_2"/>
    <property type="match status" value="1"/>
</dbReference>
<gene>
    <name evidence="7" type="primary">folE_1</name>
    <name evidence="5" type="synonym">folE</name>
    <name evidence="7" type="ORF">DDT42_00269</name>
</gene>
<evidence type="ECO:0000256" key="3">
    <source>
        <dbReference type="ARBA" id="ARBA00022563"/>
    </source>
</evidence>
<keyword evidence="5" id="KW-0342">GTP-binding</keyword>
<dbReference type="EMBL" id="QLTW01000007">
    <property type="protein sequence ID" value="MBT9144428.1"/>
    <property type="molecule type" value="Genomic_DNA"/>
</dbReference>
<evidence type="ECO:0000256" key="1">
    <source>
        <dbReference type="ARBA" id="ARBA00001052"/>
    </source>
</evidence>
<dbReference type="SUPFAM" id="SSF55620">
    <property type="entry name" value="Tetrahydrobiopterin biosynthesis enzymes-like"/>
    <property type="match status" value="1"/>
</dbReference>
<evidence type="ECO:0000256" key="2">
    <source>
        <dbReference type="ARBA" id="ARBA00005080"/>
    </source>
</evidence>
<dbReference type="HAMAP" id="MF_00223">
    <property type="entry name" value="FolE"/>
    <property type="match status" value="1"/>
</dbReference>
<feature type="binding site" evidence="5">
    <location>
        <position position="78"/>
    </location>
    <ligand>
        <name>Zn(2+)</name>
        <dbReference type="ChEBI" id="CHEBI:29105"/>
    </ligand>
</feature>
<dbReference type="InterPro" id="IPR001474">
    <property type="entry name" value="GTP_CycHdrlase_I"/>
</dbReference>
<dbReference type="FunFam" id="1.10.286.10:FF:000001">
    <property type="entry name" value="GTP cyclohydrolase 1"/>
    <property type="match status" value="1"/>
</dbReference>
<dbReference type="InterPro" id="IPR020602">
    <property type="entry name" value="GTP_CycHdrlase_I_dom"/>
</dbReference>
<dbReference type="InterPro" id="IPR043133">
    <property type="entry name" value="GTP-CH-I_C/QueF"/>
</dbReference>
<comment type="caution">
    <text evidence="7">The sequence shown here is derived from an EMBL/GenBank/DDBJ whole genome shotgun (WGS) entry which is preliminary data.</text>
</comment>
<dbReference type="GO" id="GO:0046654">
    <property type="term" value="P:tetrahydrofolate biosynthetic process"/>
    <property type="evidence" value="ECO:0007669"/>
    <property type="project" value="UniProtKB-UniRule"/>
</dbReference>
<dbReference type="Proteomes" id="UP000811545">
    <property type="component" value="Unassembled WGS sequence"/>
</dbReference>
<dbReference type="EC" id="3.5.4.16" evidence="5"/>
<dbReference type="Pfam" id="PF01227">
    <property type="entry name" value="GTP_cyclohydroI"/>
    <property type="match status" value="1"/>
</dbReference>
<evidence type="ECO:0000313" key="7">
    <source>
        <dbReference type="EMBL" id="MBT9144428.1"/>
    </source>
</evidence>
<dbReference type="InterPro" id="IPR018234">
    <property type="entry name" value="GTP_CycHdrlase_I_CS"/>
</dbReference>
<dbReference type="NCBIfam" id="NF006825">
    <property type="entry name" value="PRK09347.1-2"/>
    <property type="match status" value="1"/>
</dbReference>
<dbReference type="GO" id="GO:0005525">
    <property type="term" value="F:GTP binding"/>
    <property type="evidence" value="ECO:0007669"/>
    <property type="project" value="UniProtKB-KW"/>
</dbReference>
<dbReference type="Gene3D" id="3.30.1130.10">
    <property type="match status" value="1"/>
</dbReference>
<keyword evidence="5" id="KW-0479">Metal-binding</keyword>
<keyword evidence="5" id="KW-0547">Nucleotide-binding</keyword>
<dbReference type="FunFam" id="3.30.1130.10:FF:000001">
    <property type="entry name" value="GTP cyclohydrolase 1"/>
    <property type="match status" value="1"/>
</dbReference>
<comment type="catalytic activity">
    <reaction evidence="1 5">
        <text>GTP + H2O = 7,8-dihydroneopterin 3'-triphosphate + formate + H(+)</text>
        <dbReference type="Rhea" id="RHEA:17473"/>
        <dbReference type="ChEBI" id="CHEBI:15377"/>
        <dbReference type="ChEBI" id="CHEBI:15378"/>
        <dbReference type="ChEBI" id="CHEBI:15740"/>
        <dbReference type="ChEBI" id="CHEBI:37565"/>
        <dbReference type="ChEBI" id="CHEBI:58462"/>
        <dbReference type="EC" id="3.5.4.16"/>
    </reaction>
</comment>
<keyword evidence="4 5" id="KW-0378">Hydrolase</keyword>
<dbReference type="PROSITE" id="PS00859">
    <property type="entry name" value="GTP_CYCLOHYDROL_1_1"/>
    <property type="match status" value="1"/>
</dbReference>
<evidence type="ECO:0000256" key="4">
    <source>
        <dbReference type="ARBA" id="ARBA00022801"/>
    </source>
</evidence>
<keyword evidence="3 5" id="KW-0554">One-carbon metabolism</keyword>
<dbReference type="GO" id="GO:0006730">
    <property type="term" value="P:one-carbon metabolic process"/>
    <property type="evidence" value="ECO:0007669"/>
    <property type="project" value="UniProtKB-UniRule"/>
</dbReference>
<name>A0A9E2BF34_PSYF1</name>